<evidence type="ECO:0000313" key="2">
    <source>
        <dbReference type="Proteomes" id="UP000548476"/>
    </source>
</evidence>
<accession>A0A841FVK8</accession>
<name>A0A841FVK8_9ACTN</name>
<proteinExistence type="predicted"/>
<dbReference type="Gene3D" id="2.30.320.10">
    <property type="entry name" value="YwqG-like"/>
    <property type="match status" value="1"/>
</dbReference>
<sequence>MGASAGAPEAGQVVYIPDGAGLRRRAPTALTCVEAEPLTGWVDLTQPEYAAAAWRARYGESDPEVLEALDGGGFEPPYGEGEVPTKIGGHTYAMQDPPEDELVRYAVFEGKADEETVQRELPHWRPLLQYVPHDRTALAGGDYWNLYWFVRDDDLAARRFERALMVEQCT</sequence>
<dbReference type="InterPro" id="IPR015315">
    <property type="entry name" value="DUF1963"/>
</dbReference>
<gene>
    <name evidence="1" type="ORF">HNR73_003878</name>
</gene>
<dbReference type="Proteomes" id="UP000548476">
    <property type="component" value="Unassembled WGS sequence"/>
</dbReference>
<keyword evidence="2" id="KW-1185">Reference proteome</keyword>
<protein>
    <recommendedName>
        <fullName evidence="3">DUF1963 domain-containing protein</fullName>
    </recommendedName>
</protein>
<evidence type="ECO:0008006" key="3">
    <source>
        <dbReference type="Google" id="ProtNLM"/>
    </source>
</evidence>
<reference evidence="1 2" key="1">
    <citation type="submission" date="2020-08" db="EMBL/GenBank/DDBJ databases">
        <title>Genomic Encyclopedia of Type Strains, Phase IV (KMG-IV): sequencing the most valuable type-strain genomes for metagenomic binning, comparative biology and taxonomic classification.</title>
        <authorList>
            <person name="Goeker M."/>
        </authorList>
    </citation>
    <scope>NUCLEOTIDE SEQUENCE [LARGE SCALE GENOMIC DNA]</scope>
    <source>
        <strain evidence="1 2">YIM 65646</strain>
    </source>
</reference>
<evidence type="ECO:0000313" key="1">
    <source>
        <dbReference type="EMBL" id="MBB6036010.1"/>
    </source>
</evidence>
<dbReference type="Pfam" id="PF09234">
    <property type="entry name" value="DUF1963"/>
    <property type="match status" value="1"/>
</dbReference>
<comment type="caution">
    <text evidence="1">The sequence shown here is derived from an EMBL/GenBank/DDBJ whole genome shotgun (WGS) entry which is preliminary data.</text>
</comment>
<dbReference type="SUPFAM" id="SSF103032">
    <property type="entry name" value="Hypothetical protein YwqG"/>
    <property type="match status" value="1"/>
</dbReference>
<organism evidence="1 2">
    <name type="scientific">Phytomonospora endophytica</name>
    <dbReference type="NCBI Taxonomy" id="714109"/>
    <lineage>
        <taxon>Bacteria</taxon>
        <taxon>Bacillati</taxon>
        <taxon>Actinomycetota</taxon>
        <taxon>Actinomycetes</taxon>
        <taxon>Micromonosporales</taxon>
        <taxon>Micromonosporaceae</taxon>
        <taxon>Phytomonospora</taxon>
    </lineage>
</organism>
<dbReference type="EMBL" id="JACHGT010000008">
    <property type="protein sequence ID" value="MBB6036010.1"/>
    <property type="molecule type" value="Genomic_DNA"/>
</dbReference>
<dbReference type="InterPro" id="IPR035948">
    <property type="entry name" value="YwqG-like_sf"/>
</dbReference>
<dbReference type="AlphaFoldDB" id="A0A841FVK8"/>